<accession>A0A859FJ74</accession>
<feature type="coiled-coil region" evidence="1">
    <location>
        <begin position="69"/>
        <end position="96"/>
    </location>
</feature>
<protein>
    <submittedName>
        <fullName evidence="2">Uncharacterized protein</fullName>
    </submittedName>
</protein>
<dbReference type="RefSeq" id="WP_176010568.1">
    <property type="nucleotide sequence ID" value="NZ_CP041372.2"/>
</dbReference>
<evidence type="ECO:0000313" key="3">
    <source>
        <dbReference type="Proteomes" id="UP000318138"/>
    </source>
</evidence>
<name>A0A859FJ74_9BACI</name>
<evidence type="ECO:0000313" key="2">
    <source>
        <dbReference type="EMBL" id="QKS72596.1"/>
    </source>
</evidence>
<keyword evidence="1" id="KW-0175">Coiled coil</keyword>
<dbReference type="KEGG" id="psua:FLK61_38945"/>
<evidence type="ECO:0000256" key="1">
    <source>
        <dbReference type="SAM" id="Coils"/>
    </source>
</evidence>
<organism evidence="2 3">
    <name type="scientific">Paenalkalicoccus suaedae</name>
    <dbReference type="NCBI Taxonomy" id="2592382"/>
    <lineage>
        <taxon>Bacteria</taxon>
        <taxon>Bacillati</taxon>
        <taxon>Bacillota</taxon>
        <taxon>Bacilli</taxon>
        <taxon>Bacillales</taxon>
        <taxon>Bacillaceae</taxon>
        <taxon>Paenalkalicoccus</taxon>
    </lineage>
</organism>
<dbReference type="AlphaFoldDB" id="A0A859FJ74"/>
<gene>
    <name evidence="2" type="ORF">FLK61_38945</name>
</gene>
<dbReference type="EMBL" id="CP041372">
    <property type="protein sequence ID" value="QKS72596.1"/>
    <property type="molecule type" value="Genomic_DNA"/>
</dbReference>
<keyword evidence="3" id="KW-1185">Reference proteome</keyword>
<reference evidence="3" key="1">
    <citation type="submission" date="2019-07" db="EMBL/GenBank/DDBJ databases">
        <title>Bacillus alkalisoli sp. nov. isolated from saline soil.</title>
        <authorList>
            <person name="Sun J.-Q."/>
            <person name="Xu L."/>
        </authorList>
    </citation>
    <scope>NUCLEOTIDE SEQUENCE [LARGE SCALE GENOMIC DNA]</scope>
    <source>
        <strain evidence="3">M4U3P1</strain>
    </source>
</reference>
<proteinExistence type="predicted"/>
<dbReference type="Proteomes" id="UP000318138">
    <property type="component" value="Chromosome"/>
</dbReference>
<sequence>MSKDKITDGLKALVTHHQTTIVETVVKYGAQYLKDRGAELSVDLVTDASASLAPGLLGVRMHYKQLRFERNVTRLIDETIKRIEEIEKNLENLTTDDRKKCDNFYGYILDFIADEPQEEKIHYYMNGYVNMTAHSNINDDFVFTYYDLLKDLRMLDLAVLRQYSMTSLHEDDTFTAIMKRYDISYEQYDSVRVNLSRVGLLTTRHEKESFNDLEIIVKSIEKINEYLTRAAKGKGLPKLVDPKIKSKKNYQLSKFGRDFHSVFVEISEE</sequence>